<reference evidence="2" key="3">
    <citation type="submission" date="2020-01" db="EMBL/GenBank/DDBJ databases">
        <authorList>
            <person name="Cousin F.J."/>
            <person name="Le Guellec R."/>
            <person name="Cretenet M."/>
        </authorList>
    </citation>
    <scope>NUCLEOTIDE SEQUENCE</scope>
    <source>
        <strain evidence="2">UCMA 15228</strain>
    </source>
</reference>
<evidence type="ECO:0000313" key="2">
    <source>
        <dbReference type="EMBL" id="QAS70457.1"/>
    </source>
</evidence>
<dbReference type="AlphaFoldDB" id="A0AAJ1VND5"/>
<dbReference type="Gene3D" id="2.70.98.10">
    <property type="match status" value="1"/>
</dbReference>
<dbReference type="InterPro" id="IPR008183">
    <property type="entry name" value="Aldose_1/G6P_1-epimerase"/>
</dbReference>
<dbReference type="Proteomes" id="UP000286907">
    <property type="component" value="Chromosome"/>
</dbReference>
<organism evidence="1 4">
    <name type="scientific">Oenococcus sicerae</name>
    <dbReference type="NCBI Taxonomy" id="2203724"/>
    <lineage>
        <taxon>Bacteria</taxon>
        <taxon>Bacillati</taxon>
        <taxon>Bacillota</taxon>
        <taxon>Bacilli</taxon>
        <taxon>Lactobacillales</taxon>
        <taxon>Lactobacillaceae</taxon>
        <taxon>Oenococcus</taxon>
    </lineage>
</organism>
<dbReference type="InterPro" id="IPR011013">
    <property type="entry name" value="Gal_mutarotase_sf_dom"/>
</dbReference>
<evidence type="ECO:0000313" key="3">
    <source>
        <dbReference type="Proteomes" id="UP000286907"/>
    </source>
</evidence>
<dbReference type="PANTHER" id="PTHR11122:SF13">
    <property type="entry name" value="GLUCOSE-6-PHOSPHATE 1-EPIMERASE"/>
    <property type="match status" value="1"/>
</dbReference>
<evidence type="ECO:0000313" key="1">
    <source>
        <dbReference type="EMBL" id="MDN6899769.1"/>
    </source>
</evidence>
<dbReference type="EMBL" id="SDWY01000001">
    <property type="protein sequence ID" value="MDN6899769.1"/>
    <property type="molecule type" value="Genomic_DNA"/>
</dbReference>
<dbReference type="Proteomes" id="UP001167919">
    <property type="component" value="Unassembled WGS sequence"/>
</dbReference>
<dbReference type="GO" id="GO:0005975">
    <property type="term" value="P:carbohydrate metabolic process"/>
    <property type="evidence" value="ECO:0007669"/>
    <property type="project" value="InterPro"/>
</dbReference>
<proteinExistence type="predicted"/>
<dbReference type="CDD" id="cd09024">
    <property type="entry name" value="Aldose_epim_lacX"/>
    <property type="match status" value="1"/>
</dbReference>
<dbReference type="EMBL" id="CP029684">
    <property type="protein sequence ID" value="QAS70457.1"/>
    <property type="molecule type" value="Genomic_DNA"/>
</dbReference>
<gene>
    <name evidence="2" type="ORF">DLJ48_07960</name>
    <name evidence="1" type="ORF">EVC35_01960</name>
</gene>
<dbReference type="GO" id="GO:0030246">
    <property type="term" value="F:carbohydrate binding"/>
    <property type="evidence" value="ECO:0007669"/>
    <property type="project" value="InterPro"/>
</dbReference>
<keyword evidence="3" id="KW-1185">Reference proteome</keyword>
<reference evidence="2 3" key="1">
    <citation type="journal article" date="2019" name="Syst. Appl. Microbiol.">
        <title>Oenococcus sicerae sp. nov., isolated from French cider.</title>
        <authorList>
            <person name="Cousin F.J."/>
            <person name="Le Guellec R."/>
            <person name="Chagnot C."/>
            <person name="Goux D."/>
            <person name="Dalmasso M."/>
            <person name="Laplace J.M."/>
            <person name="Cretenet M."/>
        </authorList>
    </citation>
    <scope>NUCLEOTIDE SEQUENCE [LARGE SCALE GENOMIC DNA]</scope>
    <source>
        <strain evidence="2 3">UCMA 15228</strain>
    </source>
</reference>
<accession>A0AAJ1VND5</accession>
<sequence>MNDYQLTNKYLTVGIKSAGAELTSIKANDDGYEYLWQGDPAIWKRHAPILFPIVGRLQDDSYFFQDKEYHMSQHGFARDIDWKTVSSSSTKLVLQIQSTEETLAHYPFKFSLQVMYELNDRQLKVDYQVRNTDEKTMFFSIGGHPAFNADFASATVSADKATFDHYVLAGNYLNPQAIGQFDFSSAHQISRSDFAHDAIILKAPEGSTELTLRTDVAAKHLSSNSLRKTASVSINAVNLEFFGIWSKATDDAPFVALEPWWGVADTIDTNKKLADKLGIMPLAVNKEKVFHYSMRFL</sequence>
<dbReference type="Pfam" id="PF01263">
    <property type="entry name" value="Aldose_epim"/>
    <property type="match status" value="1"/>
</dbReference>
<dbReference type="InterPro" id="IPR037481">
    <property type="entry name" value="LacX"/>
</dbReference>
<dbReference type="SUPFAM" id="SSF74650">
    <property type="entry name" value="Galactose mutarotase-like"/>
    <property type="match status" value="1"/>
</dbReference>
<evidence type="ECO:0000313" key="4">
    <source>
        <dbReference type="Proteomes" id="UP001167919"/>
    </source>
</evidence>
<name>A0AAJ1VND5_9LACO</name>
<dbReference type="InterPro" id="IPR014718">
    <property type="entry name" value="GH-type_carb-bd"/>
</dbReference>
<reference evidence="1" key="2">
    <citation type="submission" date="2019-01" db="EMBL/GenBank/DDBJ databases">
        <title>Oenococcus sicerae UCMA17102.</title>
        <authorList>
            <person name="Cousin F.J."/>
            <person name="Le Guellec R."/>
            <person name="Cretenet M."/>
        </authorList>
    </citation>
    <scope>NUCLEOTIDE SEQUENCE</scope>
    <source>
        <strain evidence="1">UCMA17102</strain>
    </source>
</reference>
<dbReference type="PANTHER" id="PTHR11122">
    <property type="entry name" value="APOSPORY-ASSOCIATED PROTEIN C-RELATED"/>
    <property type="match status" value="1"/>
</dbReference>
<dbReference type="RefSeq" id="WP_128686924.1">
    <property type="nucleotide sequence ID" value="NZ_CP029684.2"/>
</dbReference>
<protein>
    <submittedName>
        <fullName evidence="1">Aldose 1-epimerase family protein</fullName>
    </submittedName>
</protein>
<dbReference type="GO" id="GO:0016853">
    <property type="term" value="F:isomerase activity"/>
    <property type="evidence" value="ECO:0007669"/>
    <property type="project" value="InterPro"/>
</dbReference>